<evidence type="ECO:0000313" key="1">
    <source>
        <dbReference type="EMBL" id="KAI0060128.1"/>
    </source>
</evidence>
<reference evidence="1" key="1">
    <citation type="submission" date="2021-03" db="EMBL/GenBank/DDBJ databases">
        <authorList>
            <consortium name="DOE Joint Genome Institute"/>
            <person name="Ahrendt S."/>
            <person name="Looney B.P."/>
            <person name="Miyauchi S."/>
            <person name="Morin E."/>
            <person name="Drula E."/>
            <person name="Courty P.E."/>
            <person name="Chicoki N."/>
            <person name="Fauchery L."/>
            <person name="Kohler A."/>
            <person name="Kuo A."/>
            <person name="Labutti K."/>
            <person name="Pangilinan J."/>
            <person name="Lipzen A."/>
            <person name="Riley R."/>
            <person name="Andreopoulos W."/>
            <person name="He G."/>
            <person name="Johnson J."/>
            <person name="Barry K.W."/>
            <person name="Grigoriev I.V."/>
            <person name="Nagy L."/>
            <person name="Hibbett D."/>
            <person name="Henrissat B."/>
            <person name="Matheny P.B."/>
            <person name="Labbe J."/>
            <person name="Martin F."/>
        </authorList>
    </citation>
    <scope>NUCLEOTIDE SEQUENCE</scope>
    <source>
        <strain evidence="1">HHB10654</strain>
    </source>
</reference>
<name>A0ACB8SWA0_9AGAM</name>
<evidence type="ECO:0000313" key="2">
    <source>
        <dbReference type="Proteomes" id="UP000814140"/>
    </source>
</evidence>
<organism evidence="1 2">
    <name type="scientific">Artomyces pyxidatus</name>
    <dbReference type="NCBI Taxonomy" id="48021"/>
    <lineage>
        <taxon>Eukaryota</taxon>
        <taxon>Fungi</taxon>
        <taxon>Dikarya</taxon>
        <taxon>Basidiomycota</taxon>
        <taxon>Agaricomycotina</taxon>
        <taxon>Agaricomycetes</taxon>
        <taxon>Russulales</taxon>
        <taxon>Auriscalpiaceae</taxon>
        <taxon>Artomyces</taxon>
    </lineage>
</organism>
<accession>A0ACB8SWA0</accession>
<dbReference type="Proteomes" id="UP000814140">
    <property type="component" value="Unassembled WGS sequence"/>
</dbReference>
<dbReference type="EMBL" id="MU277221">
    <property type="protein sequence ID" value="KAI0060128.1"/>
    <property type="molecule type" value="Genomic_DNA"/>
</dbReference>
<keyword evidence="2" id="KW-1185">Reference proteome</keyword>
<gene>
    <name evidence="1" type="ORF">BV25DRAFT_1828242</name>
</gene>
<sequence length="978" mass="104950">MDVYPSSSSHYLAGLTPSYPHYSQSPANMSSSSLFPGPVSSHGHTYHPHQQDPRTMSSSSSLSSSDLMMGSIPAPHEEEDQDLALLAGPSGSHSSSSSVEALTQGDSLSGGLSRPLTLQEQERLANLDRLKFFLATAPSAWSGSSTATDGQDSDMSGHPNAAHPALNRFLLPNQEYVTCVLWGGLYHITGTDIVRALVFRFEAFGRPVKNMKKFEEGVFSDLRNLKPGVDACLEEPKSPFLDLLFKYQCIRTQKKQKVFFWFSVPHDRLFLDALERDLKREKMGLEPTTVVAGEPALSFTYDPKRSLYEQFSKIQGSGDGDDEHGSDGAEMGSSKMGSGDAAHRRRREEGGSSSDERSGEDAPPPAKQSRSGPNAAFLSMFSIFEGSPTYKMRRRRQPKMSRKPSEESEAGSSAGSVGTRQSLDERQVAPSVGHKLGLSMSASDTFLAQASSSGSGRYSSSGVASSSAQLGFMGRANTQPQMGPSGKGLDLNFMAPSRTSAPGALFPSPVPNALPLASQQRSPQRLNTYPVYDSPSVSARSQGVSLPNQPYMMSAGQSELAPSSSASMSPAPGPGQKTKAFTCPLFSCGRLFKRMEHLKRHLRTHTMERPFQCSRCKKRFSRSDNLNQHMRIHARVGSSELAMGMPGTSMFVDDDADVESEEFDELEGDDSDFAAYVSDISAAGLGQAPRLVEVDGDVPEEGLLPRSNGDLYFAQGSDQFGRVTSQDAVFTNTGDSASSWGMQAGSNPGFASMNATSSPPQLMSKVSNPSLSTSAAQYASYPGGLSGYPTSLSAPSHKSVFDHASLYPQAMESSSGPGPIRRYRSVTPSVLQNADLIRRPMTATSMSDYGASSPAPRGYHPYAMAAGNHGHNGISSTRSSPAGYNIPLDHNVSMQQIPSSIPRAGIVSRPSSRSHGQEHQMDQSLDFSLGFDLSQADQNAGSFDGTTFGSDASFTSQPPFLTSAGYYMSQSEPQQTVM</sequence>
<proteinExistence type="predicted"/>
<protein>
    <submittedName>
        <fullName evidence="1">STE-domain-containing protein</fullName>
    </submittedName>
</protein>
<reference evidence="1" key="2">
    <citation type="journal article" date="2022" name="New Phytol.">
        <title>Evolutionary transition to the ectomycorrhizal habit in the genomes of a hyperdiverse lineage of mushroom-forming fungi.</title>
        <authorList>
            <person name="Looney B."/>
            <person name="Miyauchi S."/>
            <person name="Morin E."/>
            <person name="Drula E."/>
            <person name="Courty P.E."/>
            <person name="Kohler A."/>
            <person name="Kuo A."/>
            <person name="LaButti K."/>
            <person name="Pangilinan J."/>
            <person name="Lipzen A."/>
            <person name="Riley R."/>
            <person name="Andreopoulos W."/>
            <person name="He G."/>
            <person name="Johnson J."/>
            <person name="Nolan M."/>
            <person name="Tritt A."/>
            <person name="Barry K.W."/>
            <person name="Grigoriev I.V."/>
            <person name="Nagy L.G."/>
            <person name="Hibbett D."/>
            <person name="Henrissat B."/>
            <person name="Matheny P.B."/>
            <person name="Labbe J."/>
            <person name="Martin F.M."/>
        </authorList>
    </citation>
    <scope>NUCLEOTIDE SEQUENCE</scope>
    <source>
        <strain evidence="1">HHB10654</strain>
    </source>
</reference>
<comment type="caution">
    <text evidence="1">The sequence shown here is derived from an EMBL/GenBank/DDBJ whole genome shotgun (WGS) entry which is preliminary data.</text>
</comment>